<dbReference type="FunFam" id="2.30.30.190:FF:000013">
    <property type="entry name" value="Tubulin-folding cofactor B"/>
    <property type="match status" value="1"/>
</dbReference>
<accession>A0A553N8F4</accession>
<comment type="similarity">
    <text evidence="4">Belongs to the TBCB family.</text>
</comment>
<dbReference type="InterPro" id="IPR029071">
    <property type="entry name" value="Ubiquitin-like_domsf"/>
</dbReference>
<dbReference type="PANTHER" id="PTHR18916">
    <property type="entry name" value="DYNACTIN 1-RELATED MICROTUBULE-BINDING"/>
    <property type="match status" value="1"/>
</dbReference>
<keyword evidence="8" id="KW-1185">Reference proteome</keyword>
<reference evidence="7 8" key="1">
    <citation type="journal article" date="2018" name="Nat. Ecol. Evol.">
        <title>Genomic signatures of mitonuclear coevolution across populations of Tigriopus californicus.</title>
        <authorList>
            <person name="Barreto F.S."/>
            <person name="Watson E.T."/>
            <person name="Lima T.G."/>
            <person name="Willett C.S."/>
            <person name="Edmands S."/>
            <person name="Li W."/>
            <person name="Burton R.S."/>
        </authorList>
    </citation>
    <scope>NUCLEOTIDE SEQUENCE [LARGE SCALE GENOMIC DNA]</scope>
    <source>
        <strain evidence="7 8">San Diego</strain>
    </source>
</reference>
<protein>
    <recommendedName>
        <fullName evidence="6">CAP-Gly domain-containing protein</fullName>
    </recommendedName>
</protein>
<dbReference type="PROSITE" id="PS50245">
    <property type="entry name" value="CAP_GLY_2"/>
    <property type="match status" value="1"/>
</dbReference>
<comment type="caution">
    <text evidence="7">The sequence shown here is derived from an EMBL/GenBank/DDBJ whole genome shotgun (WGS) entry which is preliminary data.</text>
</comment>
<dbReference type="OMA" id="DQYEQRT"/>
<dbReference type="AlphaFoldDB" id="A0A553N8F4"/>
<name>A0A553N8F4_TIGCA</name>
<dbReference type="GO" id="GO:0035371">
    <property type="term" value="C:microtubule plus-end"/>
    <property type="evidence" value="ECO:0007669"/>
    <property type="project" value="TreeGrafter"/>
</dbReference>
<evidence type="ECO:0000259" key="6">
    <source>
        <dbReference type="PROSITE" id="PS50245"/>
    </source>
</evidence>
<dbReference type="InterPro" id="IPR000938">
    <property type="entry name" value="CAP-Gly_domain"/>
</dbReference>
<dbReference type="GO" id="GO:0005829">
    <property type="term" value="C:cytosol"/>
    <property type="evidence" value="ECO:0007669"/>
    <property type="project" value="UniProtKB-ARBA"/>
</dbReference>
<evidence type="ECO:0000256" key="1">
    <source>
        <dbReference type="ARBA" id="ARBA00004496"/>
    </source>
</evidence>
<organism evidence="7 8">
    <name type="scientific">Tigriopus californicus</name>
    <name type="common">Marine copepod</name>
    <dbReference type="NCBI Taxonomy" id="6832"/>
    <lineage>
        <taxon>Eukaryota</taxon>
        <taxon>Metazoa</taxon>
        <taxon>Ecdysozoa</taxon>
        <taxon>Arthropoda</taxon>
        <taxon>Crustacea</taxon>
        <taxon>Multicrustacea</taxon>
        <taxon>Hexanauplia</taxon>
        <taxon>Copepoda</taxon>
        <taxon>Harpacticoida</taxon>
        <taxon>Harpacticidae</taxon>
        <taxon>Tigriopus</taxon>
    </lineage>
</organism>
<dbReference type="GO" id="GO:0007023">
    <property type="term" value="P:post-chaperonin tubulin folding pathway"/>
    <property type="evidence" value="ECO:0007669"/>
    <property type="project" value="InterPro"/>
</dbReference>
<dbReference type="InterPro" id="IPR036859">
    <property type="entry name" value="CAP-Gly_dom_sf"/>
</dbReference>
<dbReference type="GO" id="GO:0043014">
    <property type="term" value="F:alpha-tubulin binding"/>
    <property type="evidence" value="ECO:0007669"/>
    <property type="project" value="InterPro"/>
</dbReference>
<evidence type="ECO:0000256" key="2">
    <source>
        <dbReference type="ARBA" id="ARBA00022490"/>
    </source>
</evidence>
<dbReference type="CDD" id="cd01789">
    <property type="entry name" value="Ubl_TBCB"/>
    <property type="match status" value="1"/>
</dbReference>
<dbReference type="Proteomes" id="UP000318571">
    <property type="component" value="Chromosome 8"/>
</dbReference>
<evidence type="ECO:0000256" key="4">
    <source>
        <dbReference type="ARBA" id="ARBA00025779"/>
    </source>
</evidence>
<dbReference type="Pfam" id="PF01302">
    <property type="entry name" value="CAP_GLY"/>
    <property type="match status" value="1"/>
</dbReference>
<dbReference type="PANTHER" id="PTHR18916:SF85">
    <property type="entry name" value="TUBULIN-FOLDING COFACTOR B"/>
    <property type="match status" value="1"/>
</dbReference>
<dbReference type="STRING" id="6832.A0A553N8F4"/>
<dbReference type="GO" id="GO:0005938">
    <property type="term" value="C:cell cortex"/>
    <property type="evidence" value="ECO:0007669"/>
    <property type="project" value="TreeGrafter"/>
</dbReference>
<dbReference type="GO" id="GO:0051010">
    <property type="term" value="F:microtubule plus-end binding"/>
    <property type="evidence" value="ECO:0007669"/>
    <property type="project" value="TreeGrafter"/>
</dbReference>
<dbReference type="SUPFAM" id="SSF74924">
    <property type="entry name" value="Cap-Gly domain"/>
    <property type="match status" value="1"/>
</dbReference>
<dbReference type="EMBL" id="VCGU01000459">
    <property type="protein sequence ID" value="TRY61717.1"/>
    <property type="molecule type" value="Genomic_DNA"/>
</dbReference>
<dbReference type="SUPFAM" id="SSF54236">
    <property type="entry name" value="Ubiquitin-like"/>
    <property type="match status" value="1"/>
</dbReference>
<dbReference type="InterPro" id="IPR045172">
    <property type="entry name" value="TBCB_Ubl"/>
</dbReference>
<keyword evidence="3" id="KW-0143">Chaperone</keyword>
<sequence>MAYQVVTESLVNVFISSNCTSFTSEKKFAKDLTIADLKSKLELITGASSISMSITVFDSKDNKVCDLDDNAALLGSYHVDTGMRLHVVDTSKTRDEFENLANVEKFEMSKEEYAKRDDTVQSFLKRNRLGKYNEEELKKMEDEKSKLEAEEKQMAEAMKVDDRCEVKAPGAMTRRGTVRFVGQVHFKTGYWVGVQYDEPLGKNDGSVDGKRYFKCPEKYGGFVKVAYVTVGDFPEEDLDVSEDEM</sequence>
<dbReference type="GO" id="GO:0007021">
    <property type="term" value="P:tubulin complex assembly"/>
    <property type="evidence" value="ECO:0007669"/>
    <property type="project" value="InterPro"/>
</dbReference>
<dbReference type="Pfam" id="PF14560">
    <property type="entry name" value="Ubiquitin_2"/>
    <property type="match status" value="1"/>
</dbReference>
<dbReference type="GO" id="GO:0005634">
    <property type="term" value="C:nucleus"/>
    <property type="evidence" value="ECO:0007669"/>
    <property type="project" value="TreeGrafter"/>
</dbReference>
<evidence type="ECO:0000256" key="5">
    <source>
        <dbReference type="SAM" id="Coils"/>
    </source>
</evidence>
<keyword evidence="2" id="KW-0963">Cytoplasm</keyword>
<dbReference type="PROSITE" id="PS00845">
    <property type="entry name" value="CAP_GLY_1"/>
    <property type="match status" value="1"/>
</dbReference>
<comment type="subcellular location">
    <subcellularLocation>
        <location evidence="1">Cytoplasm</location>
    </subcellularLocation>
</comment>
<dbReference type="GO" id="GO:0031122">
    <property type="term" value="P:cytoplasmic microtubule organization"/>
    <property type="evidence" value="ECO:0007669"/>
    <property type="project" value="TreeGrafter"/>
</dbReference>
<evidence type="ECO:0000313" key="7">
    <source>
        <dbReference type="EMBL" id="TRY61717.1"/>
    </source>
</evidence>
<keyword evidence="5" id="KW-0175">Coiled coil</keyword>
<dbReference type="InterPro" id="IPR000626">
    <property type="entry name" value="Ubiquitin-like_dom"/>
</dbReference>
<proteinExistence type="inferred from homology"/>
<dbReference type="Gene3D" id="2.30.30.190">
    <property type="entry name" value="CAP Gly-rich-like domain"/>
    <property type="match status" value="1"/>
</dbReference>
<dbReference type="Gene3D" id="3.10.20.90">
    <property type="entry name" value="Phosphatidylinositol 3-kinase Catalytic Subunit, Chain A, domain 1"/>
    <property type="match status" value="1"/>
</dbReference>
<gene>
    <name evidence="7" type="ORF">TCAL_03672</name>
</gene>
<dbReference type="SMART" id="SM01052">
    <property type="entry name" value="CAP_GLY"/>
    <property type="match status" value="1"/>
</dbReference>
<feature type="domain" description="CAP-Gly" evidence="6">
    <location>
        <begin position="182"/>
        <end position="224"/>
    </location>
</feature>
<evidence type="ECO:0000256" key="3">
    <source>
        <dbReference type="ARBA" id="ARBA00023186"/>
    </source>
</evidence>
<evidence type="ECO:0000313" key="8">
    <source>
        <dbReference type="Proteomes" id="UP000318571"/>
    </source>
</evidence>
<feature type="coiled-coil region" evidence="5">
    <location>
        <begin position="130"/>
        <end position="160"/>
    </location>
</feature>